<feature type="region of interest" description="Disordered" evidence="1">
    <location>
        <begin position="60"/>
        <end position="79"/>
    </location>
</feature>
<keyword evidence="3" id="KW-1185">Reference proteome</keyword>
<evidence type="ECO:0000313" key="3">
    <source>
        <dbReference type="Proteomes" id="UP001558613"/>
    </source>
</evidence>
<comment type="caution">
    <text evidence="2">The sequence shown here is derived from an EMBL/GenBank/DDBJ whole genome shotgun (WGS) entry which is preliminary data.</text>
</comment>
<evidence type="ECO:0000256" key="1">
    <source>
        <dbReference type="SAM" id="MobiDB-lite"/>
    </source>
</evidence>
<accession>A0ABR3N843</accession>
<proteinExistence type="predicted"/>
<organism evidence="2 3">
    <name type="scientific">Cirrhinus molitorella</name>
    <name type="common">mud carp</name>
    <dbReference type="NCBI Taxonomy" id="172907"/>
    <lineage>
        <taxon>Eukaryota</taxon>
        <taxon>Metazoa</taxon>
        <taxon>Chordata</taxon>
        <taxon>Craniata</taxon>
        <taxon>Vertebrata</taxon>
        <taxon>Euteleostomi</taxon>
        <taxon>Actinopterygii</taxon>
        <taxon>Neopterygii</taxon>
        <taxon>Teleostei</taxon>
        <taxon>Ostariophysi</taxon>
        <taxon>Cypriniformes</taxon>
        <taxon>Cyprinidae</taxon>
        <taxon>Labeoninae</taxon>
        <taxon>Labeonini</taxon>
        <taxon>Cirrhinus</taxon>
    </lineage>
</organism>
<protein>
    <submittedName>
        <fullName evidence="2">Uncharacterized protein</fullName>
    </submittedName>
</protein>
<reference evidence="2 3" key="1">
    <citation type="submission" date="2023-09" db="EMBL/GenBank/DDBJ databases">
        <authorList>
            <person name="Wang M."/>
        </authorList>
    </citation>
    <scope>NUCLEOTIDE SEQUENCE [LARGE SCALE GENOMIC DNA]</scope>
    <source>
        <strain evidence="2">GT-2023</strain>
        <tissue evidence="2">Liver</tissue>
    </source>
</reference>
<name>A0ABR3N843_9TELE</name>
<dbReference type="Proteomes" id="UP001558613">
    <property type="component" value="Unassembled WGS sequence"/>
</dbReference>
<gene>
    <name evidence="2" type="ORF">QQF64_028980</name>
</gene>
<sequence>MLSQPEAVCDLCTAKSGQTSAEFHHLHTVKIQRERETGSSGGKSLNGQGSFACGSDLAGGLRLLPGQSMRDTGGGCWGR</sequence>
<evidence type="ECO:0000313" key="2">
    <source>
        <dbReference type="EMBL" id="KAL1273118.1"/>
    </source>
</evidence>
<dbReference type="EMBL" id="JAYMGO010000006">
    <property type="protein sequence ID" value="KAL1273118.1"/>
    <property type="molecule type" value="Genomic_DNA"/>
</dbReference>